<dbReference type="RefSeq" id="WP_129228482.1">
    <property type="nucleotide sequence ID" value="NZ_QYBB01000026.1"/>
</dbReference>
<name>A0A4Q2U5Y1_9HYPH</name>
<evidence type="ECO:0000259" key="1">
    <source>
        <dbReference type="Pfam" id="PF13463"/>
    </source>
</evidence>
<accession>A0A4Q2U5Y1</accession>
<dbReference type="AlphaFoldDB" id="A0A4Q2U5Y1"/>
<dbReference type="EMBL" id="QYBB01000026">
    <property type="protein sequence ID" value="RYC30377.1"/>
    <property type="molecule type" value="Genomic_DNA"/>
</dbReference>
<dbReference type="GO" id="GO:0003700">
    <property type="term" value="F:DNA-binding transcription factor activity"/>
    <property type="evidence" value="ECO:0007669"/>
    <property type="project" value="InterPro"/>
</dbReference>
<reference evidence="2 3" key="1">
    <citation type="submission" date="2018-12" db="EMBL/GenBank/DDBJ databases">
        <authorList>
            <person name="Grouzdev D.S."/>
            <person name="Krutkina M.S."/>
        </authorList>
    </citation>
    <scope>NUCLEOTIDE SEQUENCE [LARGE SCALE GENOMIC DNA]</scope>
    <source>
        <strain evidence="2 3">RmlP026</strain>
    </source>
</reference>
<dbReference type="PIRSF" id="PIRSF036158">
    <property type="entry name" value="UCP036158_MarR"/>
    <property type="match status" value="1"/>
</dbReference>
<reference evidence="2 3" key="2">
    <citation type="submission" date="2019-02" db="EMBL/GenBank/DDBJ databases">
        <title>'Lichenibacterium ramalinii' gen. nov. sp. nov., 'Lichenibacterium minor' gen. nov. sp. nov.</title>
        <authorList>
            <person name="Pankratov T."/>
        </authorList>
    </citation>
    <scope>NUCLEOTIDE SEQUENCE [LARGE SCALE GENOMIC DNA]</scope>
    <source>
        <strain evidence="2 3">RmlP026</strain>
    </source>
</reference>
<dbReference type="InterPro" id="IPR036388">
    <property type="entry name" value="WH-like_DNA-bd_sf"/>
</dbReference>
<proteinExistence type="predicted"/>
<dbReference type="Proteomes" id="UP000290759">
    <property type="component" value="Unassembled WGS sequence"/>
</dbReference>
<feature type="domain" description="HTH marR-type" evidence="1">
    <location>
        <begin position="59"/>
        <end position="124"/>
    </location>
</feature>
<evidence type="ECO:0000313" key="2">
    <source>
        <dbReference type="EMBL" id="RYC30377.1"/>
    </source>
</evidence>
<sequence length="177" mass="18881">MSKKPTAAAEVAPLLVSSAHLASGSLPALSEVEFSVTLFVAAYHRWMARCMAAAGMSQLSPTDVLILHTVRHRDRPKRLADIALVLDIEETHLATYSVRKLEGLGLVATRRSGKEKVVSITQTGIDLCARYGEVREAILVEAVKATTASEADLSRVAALLRQLSGTYGQAARAAATV</sequence>
<dbReference type="OrthoDB" id="7504146at2"/>
<dbReference type="Pfam" id="PF13463">
    <property type="entry name" value="HTH_27"/>
    <property type="match status" value="1"/>
</dbReference>
<organism evidence="2 3">
    <name type="scientific">Lichenibacterium minor</name>
    <dbReference type="NCBI Taxonomy" id="2316528"/>
    <lineage>
        <taxon>Bacteria</taxon>
        <taxon>Pseudomonadati</taxon>
        <taxon>Pseudomonadota</taxon>
        <taxon>Alphaproteobacteria</taxon>
        <taxon>Hyphomicrobiales</taxon>
        <taxon>Lichenihabitantaceae</taxon>
        <taxon>Lichenibacterium</taxon>
    </lineage>
</organism>
<dbReference type="Gene3D" id="1.10.10.10">
    <property type="entry name" value="Winged helix-like DNA-binding domain superfamily/Winged helix DNA-binding domain"/>
    <property type="match status" value="1"/>
</dbReference>
<dbReference type="SUPFAM" id="SSF46785">
    <property type="entry name" value="Winged helix' DNA-binding domain"/>
    <property type="match status" value="1"/>
</dbReference>
<evidence type="ECO:0000313" key="3">
    <source>
        <dbReference type="Proteomes" id="UP000290759"/>
    </source>
</evidence>
<dbReference type="InterPro" id="IPR000835">
    <property type="entry name" value="HTH_MarR-typ"/>
</dbReference>
<dbReference type="InterPro" id="IPR014601">
    <property type="entry name" value="Trans_reg_MarR_HTH"/>
</dbReference>
<comment type="caution">
    <text evidence="2">The sequence shown here is derived from an EMBL/GenBank/DDBJ whole genome shotgun (WGS) entry which is preliminary data.</text>
</comment>
<dbReference type="InterPro" id="IPR036390">
    <property type="entry name" value="WH_DNA-bd_sf"/>
</dbReference>
<gene>
    <name evidence="2" type="ORF">D3273_19050</name>
</gene>
<protein>
    <submittedName>
        <fullName evidence="2">MarR family transcriptional regulator</fullName>
    </submittedName>
</protein>
<keyword evidence="3" id="KW-1185">Reference proteome</keyword>